<dbReference type="AlphaFoldDB" id="A0A3P8SKF6"/>
<evidence type="ECO:0000256" key="3">
    <source>
        <dbReference type="ARBA" id="ARBA00022500"/>
    </source>
</evidence>
<evidence type="ECO:0000256" key="2">
    <source>
        <dbReference type="ARBA" id="ARBA00010868"/>
    </source>
</evidence>
<evidence type="ECO:0000313" key="11">
    <source>
        <dbReference type="Ensembl" id="ENSAPEP00000012933.1"/>
    </source>
</evidence>
<dbReference type="Gene3D" id="2.40.50.40">
    <property type="match status" value="1"/>
</dbReference>
<sequence length="108" mass="12095">MAARKVFLIAALCSLVILVTFTGTTESASCCLRYVKRPLPCRRLLGYTIQNINTACDINAIIFHVPGRFLCANPNMKWTQRAIKCVDETRRPVNRIPKEETSAAPKLT</sequence>
<evidence type="ECO:0000256" key="6">
    <source>
        <dbReference type="ARBA" id="ARBA00022729"/>
    </source>
</evidence>
<dbReference type="SUPFAM" id="SSF54117">
    <property type="entry name" value="Interleukin 8-like chemokines"/>
    <property type="match status" value="1"/>
</dbReference>
<dbReference type="GO" id="GO:0006955">
    <property type="term" value="P:immune response"/>
    <property type="evidence" value="ECO:0007669"/>
    <property type="project" value="InterPro"/>
</dbReference>
<dbReference type="Pfam" id="PF00048">
    <property type="entry name" value="IL8"/>
    <property type="match status" value="1"/>
</dbReference>
<dbReference type="InterPro" id="IPR000827">
    <property type="entry name" value="Chemokine_CC_CS"/>
</dbReference>
<keyword evidence="8" id="KW-0395">Inflammatory response</keyword>
<evidence type="ECO:0000256" key="9">
    <source>
        <dbReference type="RuleBase" id="RU361150"/>
    </source>
</evidence>
<evidence type="ECO:0000313" key="12">
    <source>
        <dbReference type="Proteomes" id="UP000265080"/>
    </source>
</evidence>
<evidence type="ECO:0000256" key="1">
    <source>
        <dbReference type="ARBA" id="ARBA00004613"/>
    </source>
</evidence>
<reference evidence="11" key="3">
    <citation type="submission" date="2025-09" db="UniProtKB">
        <authorList>
            <consortium name="Ensembl"/>
        </authorList>
    </citation>
    <scope>IDENTIFICATION</scope>
</reference>
<keyword evidence="12" id="KW-1185">Reference proteome</keyword>
<dbReference type="FunFam" id="2.40.50.40:FF:000012">
    <property type="entry name" value="C-C motif chemokine"/>
    <property type="match status" value="1"/>
</dbReference>
<dbReference type="Proteomes" id="UP000265080">
    <property type="component" value="Chromosome 22"/>
</dbReference>
<feature type="signal peptide" evidence="9">
    <location>
        <begin position="1"/>
        <end position="27"/>
    </location>
</feature>
<accession>A0A3P8SKF6</accession>
<keyword evidence="4 9" id="KW-0202">Cytokine</keyword>
<dbReference type="SMART" id="SM00199">
    <property type="entry name" value="SCY"/>
    <property type="match status" value="1"/>
</dbReference>
<evidence type="ECO:0000256" key="5">
    <source>
        <dbReference type="ARBA" id="ARBA00022525"/>
    </source>
</evidence>
<comment type="subcellular location">
    <subcellularLocation>
        <location evidence="1 9">Secreted</location>
    </subcellularLocation>
</comment>
<organism evidence="11 12">
    <name type="scientific">Amphiprion percula</name>
    <name type="common">Orange clownfish</name>
    <name type="synonym">Lutjanus percula</name>
    <dbReference type="NCBI Taxonomy" id="161767"/>
    <lineage>
        <taxon>Eukaryota</taxon>
        <taxon>Metazoa</taxon>
        <taxon>Chordata</taxon>
        <taxon>Craniata</taxon>
        <taxon>Vertebrata</taxon>
        <taxon>Euteleostomi</taxon>
        <taxon>Actinopterygii</taxon>
        <taxon>Neopterygii</taxon>
        <taxon>Teleostei</taxon>
        <taxon>Neoteleostei</taxon>
        <taxon>Acanthomorphata</taxon>
        <taxon>Ovalentaria</taxon>
        <taxon>Pomacentridae</taxon>
        <taxon>Amphiprion</taxon>
    </lineage>
</organism>
<reference evidence="11 12" key="1">
    <citation type="submission" date="2018-03" db="EMBL/GenBank/DDBJ databases">
        <title>Finding Nemo's genes: A chromosome-scale reference assembly of the genome of the orange clownfish Amphiprion percula.</title>
        <authorList>
            <person name="Lehmann R."/>
        </authorList>
    </citation>
    <scope>NUCLEOTIDE SEQUENCE</scope>
</reference>
<proteinExistence type="inferred from homology"/>
<keyword evidence="5 9" id="KW-0964">Secreted</keyword>
<evidence type="ECO:0000256" key="4">
    <source>
        <dbReference type="ARBA" id="ARBA00022514"/>
    </source>
</evidence>
<dbReference type="PANTHER" id="PTHR12015">
    <property type="entry name" value="SMALL INDUCIBLE CYTOKINE A"/>
    <property type="match status" value="1"/>
</dbReference>
<feature type="chain" id="PRO_5017849701" description="C-C motif chemokine" evidence="9">
    <location>
        <begin position="28"/>
        <end position="108"/>
    </location>
</feature>
<keyword evidence="6 9" id="KW-0732">Signal</keyword>
<reference evidence="11" key="2">
    <citation type="submission" date="2025-08" db="UniProtKB">
        <authorList>
            <consortium name="Ensembl"/>
        </authorList>
    </citation>
    <scope>IDENTIFICATION</scope>
</reference>
<dbReference type="InterPro" id="IPR036048">
    <property type="entry name" value="Interleukin_8-like_sf"/>
</dbReference>
<dbReference type="PANTHER" id="PTHR12015:SF108">
    <property type="entry name" value="C-C MOTIF CHEMOKINE 20"/>
    <property type="match status" value="1"/>
</dbReference>
<dbReference type="PROSITE" id="PS00472">
    <property type="entry name" value="SMALL_CYTOKINES_CC"/>
    <property type="match status" value="1"/>
</dbReference>
<dbReference type="GO" id="GO:0008009">
    <property type="term" value="F:chemokine activity"/>
    <property type="evidence" value="ECO:0007669"/>
    <property type="project" value="InterPro"/>
</dbReference>
<evidence type="ECO:0000259" key="10">
    <source>
        <dbReference type="SMART" id="SM00199"/>
    </source>
</evidence>
<dbReference type="OMA" id="NWVKQAV"/>
<dbReference type="Ensembl" id="ENSAPET00000013280.1">
    <property type="protein sequence ID" value="ENSAPEP00000012933.1"/>
    <property type="gene ID" value="ENSAPEG00000009215.1"/>
</dbReference>
<dbReference type="InterPro" id="IPR001811">
    <property type="entry name" value="Chemokine_IL8-like_dom"/>
</dbReference>
<keyword evidence="3 9" id="KW-0145">Chemotaxis</keyword>
<dbReference type="GO" id="GO:0005615">
    <property type="term" value="C:extracellular space"/>
    <property type="evidence" value="ECO:0007669"/>
    <property type="project" value="UniProtKB-KW"/>
</dbReference>
<evidence type="ECO:0000256" key="7">
    <source>
        <dbReference type="ARBA" id="ARBA00023157"/>
    </source>
</evidence>
<dbReference type="InterPro" id="IPR039809">
    <property type="entry name" value="Chemokine_b/g/d"/>
</dbReference>
<evidence type="ECO:0000256" key="8">
    <source>
        <dbReference type="ARBA" id="ARBA00023198"/>
    </source>
</evidence>
<dbReference type="GO" id="GO:0006954">
    <property type="term" value="P:inflammatory response"/>
    <property type="evidence" value="ECO:0007669"/>
    <property type="project" value="UniProtKB-KW"/>
</dbReference>
<dbReference type="STRING" id="161767.ENSAPEP00000012933"/>
<keyword evidence="7" id="KW-1015">Disulfide bond</keyword>
<protein>
    <recommendedName>
        <fullName evidence="9">C-C motif chemokine</fullName>
    </recommendedName>
</protein>
<name>A0A3P8SKF6_AMPPE</name>
<dbReference type="GeneTree" id="ENSGT01030000234830"/>
<feature type="domain" description="Chemokine interleukin-8-like" evidence="10">
    <location>
        <begin position="27"/>
        <end position="86"/>
    </location>
</feature>
<comment type="similarity">
    <text evidence="2 9">Belongs to the intercrine beta (chemokine CC) family.</text>
</comment>